<proteinExistence type="predicted"/>
<dbReference type="InParanoid" id="E3JRM7"/>
<sequence>MPGQGGYGQDEENLLNKSTILILECVKNTFGSNYMEILELREEVKKKLEYVSALQRLVMWMGKEDSYPHPIPLLEEPQTIHFSSPKYGDDHSQIWDSDGSHGSGFYNSDS</sequence>
<dbReference type="EMBL" id="DS178262">
    <property type="protein sequence ID" value="EFP74766.1"/>
    <property type="molecule type" value="Genomic_DNA"/>
</dbReference>
<dbReference type="GeneID" id="10546621"/>
<keyword evidence="3" id="KW-1185">Reference proteome</keyword>
<evidence type="ECO:0000313" key="3">
    <source>
        <dbReference type="Proteomes" id="UP000008783"/>
    </source>
</evidence>
<reference evidence="3" key="2">
    <citation type="journal article" date="2011" name="Proc. Natl. Acad. Sci. U.S.A.">
        <title>Obligate biotrophy features unraveled by the genomic analysis of rust fungi.</title>
        <authorList>
            <person name="Duplessis S."/>
            <person name="Cuomo C.A."/>
            <person name="Lin Y.-C."/>
            <person name="Aerts A."/>
            <person name="Tisserant E."/>
            <person name="Veneault-Fourrey C."/>
            <person name="Joly D.L."/>
            <person name="Hacquard S."/>
            <person name="Amselem J."/>
            <person name="Cantarel B.L."/>
            <person name="Chiu R."/>
            <person name="Coutinho P.M."/>
            <person name="Feau N."/>
            <person name="Field M."/>
            <person name="Frey P."/>
            <person name="Gelhaye E."/>
            <person name="Goldberg J."/>
            <person name="Grabherr M.G."/>
            <person name="Kodira C.D."/>
            <person name="Kohler A."/>
            <person name="Kuees U."/>
            <person name="Lindquist E.A."/>
            <person name="Lucas S.M."/>
            <person name="Mago R."/>
            <person name="Mauceli E."/>
            <person name="Morin E."/>
            <person name="Murat C."/>
            <person name="Pangilinan J.L."/>
            <person name="Park R."/>
            <person name="Pearson M."/>
            <person name="Quesneville H."/>
            <person name="Rouhier N."/>
            <person name="Sakthikumar S."/>
            <person name="Salamov A.A."/>
            <person name="Schmutz J."/>
            <person name="Selles B."/>
            <person name="Shapiro H."/>
            <person name="Tanguay P."/>
            <person name="Tuskan G.A."/>
            <person name="Henrissat B."/>
            <person name="Van de Peer Y."/>
            <person name="Rouze P."/>
            <person name="Ellis J.G."/>
            <person name="Dodds P.N."/>
            <person name="Schein J.E."/>
            <person name="Zhong S."/>
            <person name="Hamelin R.C."/>
            <person name="Grigoriev I.V."/>
            <person name="Szabo L.J."/>
            <person name="Martin F."/>
        </authorList>
    </citation>
    <scope>NUCLEOTIDE SEQUENCE [LARGE SCALE GENOMIC DNA]</scope>
    <source>
        <strain evidence="3">CRL 75-36-700-3 / race SCCL</strain>
    </source>
</reference>
<dbReference type="AlphaFoldDB" id="E3JRM7"/>
<gene>
    <name evidence="2" type="ORF">PGTG_00722</name>
</gene>
<dbReference type="KEGG" id="pgr:PGTG_00722"/>
<evidence type="ECO:0000256" key="1">
    <source>
        <dbReference type="SAM" id="MobiDB-lite"/>
    </source>
</evidence>
<dbReference type="Proteomes" id="UP000008783">
    <property type="component" value="Unassembled WGS sequence"/>
</dbReference>
<dbReference type="HOGENOM" id="CLU_2172276_0_0_1"/>
<organism evidence="2 3">
    <name type="scientific">Puccinia graminis f. sp. tritici (strain CRL 75-36-700-3 / race SCCL)</name>
    <name type="common">Black stem rust fungus</name>
    <dbReference type="NCBI Taxonomy" id="418459"/>
    <lineage>
        <taxon>Eukaryota</taxon>
        <taxon>Fungi</taxon>
        <taxon>Dikarya</taxon>
        <taxon>Basidiomycota</taxon>
        <taxon>Pucciniomycotina</taxon>
        <taxon>Pucciniomycetes</taxon>
        <taxon>Pucciniales</taxon>
        <taxon>Pucciniaceae</taxon>
        <taxon>Puccinia</taxon>
    </lineage>
</organism>
<accession>E3JRM7</accession>
<dbReference type="RefSeq" id="XP_003307772.1">
    <property type="nucleotide sequence ID" value="XM_003307724.2"/>
</dbReference>
<reference key="1">
    <citation type="submission" date="2007-01" db="EMBL/GenBank/DDBJ databases">
        <title>The Genome Sequence of Puccinia graminis f. sp. tritici Strain CRL 75-36-700-3.</title>
        <authorList>
            <consortium name="The Broad Institute Genome Sequencing Platform"/>
            <person name="Birren B."/>
            <person name="Lander E."/>
            <person name="Galagan J."/>
            <person name="Nusbaum C."/>
            <person name="Devon K."/>
            <person name="Cuomo C."/>
            <person name="Jaffe D."/>
            <person name="Butler J."/>
            <person name="Alvarez P."/>
            <person name="Gnerre S."/>
            <person name="Grabherr M."/>
            <person name="Mauceli E."/>
            <person name="Brockman W."/>
            <person name="Young S."/>
            <person name="LaButti K."/>
            <person name="Sykes S."/>
            <person name="DeCaprio D."/>
            <person name="Crawford M."/>
            <person name="Koehrsen M."/>
            <person name="Engels R."/>
            <person name="Montgomery P."/>
            <person name="Pearson M."/>
            <person name="Howarth C."/>
            <person name="Larson L."/>
            <person name="White J."/>
            <person name="Zeng Q."/>
            <person name="Kodira C."/>
            <person name="Yandava C."/>
            <person name="Alvarado L."/>
            <person name="O'Leary S."/>
            <person name="Szabo L."/>
            <person name="Dean R."/>
            <person name="Schein J."/>
        </authorList>
    </citation>
    <scope>NUCLEOTIDE SEQUENCE</scope>
    <source>
        <strain>CRL 75-36-700-3</strain>
    </source>
</reference>
<protein>
    <submittedName>
        <fullName evidence="2">Uncharacterized protein</fullName>
    </submittedName>
</protein>
<evidence type="ECO:0000313" key="2">
    <source>
        <dbReference type="EMBL" id="EFP74766.1"/>
    </source>
</evidence>
<feature type="region of interest" description="Disordered" evidence="1">
    <location>
        <begin position="82"/>
        <end position="110"/>
    </location>
</feature>
<name>E3JRM7_PUCGT</name>
<dbReference type="VEuPathDB" id="FungiDB:PGTG_00722"/>